<dbReference type="RefSeq" id="XP_044547873.1">
    <property type="nucleotide sequence ID" value="XM_044695141.1"/>
</dbReference>
<evidence type="ECO:0000256" key="1">
    <source>
        <dbReference type="SAM" id="MobiDB-lite"/>
    </source>
</evidence>
<gene>
    <name evidence="2" type="ORF">C9374_005396</name>
</gene>
<reference evidence="2 3" key="1">
    <citation type="journal article" date="2018" name="BMC Genomics">
        <title>The genome of Naegleria lovaniensis, the basis for a comparative approach to unravel pathogenicity factors of the human pathogenic amoeba N. fowleri.</title>
        <authorList>
            <person name="Liechti N."/>
            <person name="Schurch N."/>
            <person name="Bruggmann R."/>
            <person name="Wittwer M."/>
        </authorList>
    </citation>
    <scope>NUCLEOTIDE SEQUENCE [LARGE SCALE GENOMIC DNA]</scope>
    <source>
        <strain evidence="2 3">ATCC 30569</strain>
    </source>
</reference>
<dbReference type="EMBL" id="PYSW02000024">
    <property type="protein sequence ID" value="KAG2382194.1"/>
    <property type="molecule type" value="Genomic_DNA"/>
</dbReference>
<proteinExistence type="predicted"/>
<evidence type="ECO:0000313" key="2">
    <source>
        <dbReference type="EMBL" id="KAG2382194.1"/>
    </source>
</evidence>
<keyword evidence="3" id="KW-1185">Reference proteome</keyword>
<dbReference type="AlphaFoldDB" id="A0AA88GND1"/>
<name>A0AA88GND1_NAELO</name>
<feature type="compositionally biased region" description="Basic and acidic residues" evidence="1">
    <location>
        <begin position="219"/>
        <end position="230"/>
    </location>
</feature>
<dbReference type="Proteomes" id="UP000816034">
    <property type="component" value="Unassembled WGS sequence"/>
</dbReference>
<evidence type="ECO:0000313" key="3">
    <source>
        <dbReference type="Proteomes" id="UP000816034"/>
    </source>
</evidence>
<comment type="caution">
    <text evidence="2">The sequence shown here is derived from an EMBL/GenBank/DDBJ whole genome shotgun (WGS) entry which is preliminary data.</text>
</comment>
<protein>
    <submittedName>
        <fullName evidence="2">Uncharacterized protein</fullName>
    </submittedName>
</protein>
<dbReference type="GeneID" id="68097851"/>
<feature type="compositionally biased region" description="Low complexity" evidence="1">
    <location>
        <begin position="194"/>
        <end position="215"/>
    </location>
</feature>
<sequence>MMSRKFLASSTKSLLFHQLGSSPISSSSTLIRAMTITMLRSERREFSSSSHHLEEKKSKSIWGNIMEFVNTIRQGRKIKKVEEEMKKNYSKLVASALLESIREQKRMKSEVDQQFADLAKKMNEEFSDIKKEMNIEKIKSEMFKKHGGDMTRAMRTVIEEQYAKSGEKPSEEAITNMEKELYNLMSRNDDNLNSSTPNTPSTPPQTSATTTSSPSKFKQILEKEKAEKKK</sequence>
<feature type="region of interest" description="Disordered" evidence="1">
    <location>
        <begin position="184"/>
        <end position="230"/>
    </location>
</feature>
<accession>A0AA88GND1</accession>
<organism evidence="2 3">
    <name type="scientific">Naegleria lovaniensis</name>
    <name type="common">Amoeba</name>
    <dbReference type="NCBI Taxonomy" id="51637"/>
    <lineage>
        <taxon>Eukaryota</taxon>
        <taxon>Discoba</taxon>
        <taxon>Heterolobosea</taxon>
        <taxon>Tetramitia</taxon>
        <taxon>Eutetramitia</taxon>
        <taxon>Vahlkampfiidae</taxon>
        <taxon>Naegleria</taxon>
    </lineage>
</organism>